<evidence type="ECO:0000256" key="1">
    <source>
        <dbReference type="ARBA" id="ARBA00006738"/>
    </source>
</evidence>
<dbReference type="NCBIfam" id="TIGR00252">
    <property type="entry name" value="YraN family protein"/>
    <property type="match status" value="1"/>
</dbReference>
<dbReference type="EMBL" id="JACYGY010000002">
    <property type="protein sequence ID" value="MBE9465827.1"/>
    <property type="molecule type" value="Genomic_DNA"/>
</dbReference>
<dbReference type="HAMAP" id="MF_00048">
    <property type="entry name" value="UPF0102"/>
    <property type="match status" value="1"/>
</dbReference>
<proteinExistence type="inferred from homology"/>
<dbReference type="PANTHER" id="PTHR34039">
    <property type="entry name" value="UPF0102 PROTEIN YRAN"/>
    <property type="match status" value="1"/>
</dbReference>
<dbReference type="NCBIfam" id="NF009150">
    <property type="entry name" value="PRK12497.1-3"/>
    <property type="match status" value="1"/>
</dbReference>
<name>A0ABR9WK72_9BACT</name>
<protein>
    <recommendedName>
        <fullName evidence="2">UPF0102 protein IEE83_28455</fullName>
    </recommendedName>
</protein>
<dbReference type="InterPro" id="IPR011335">
    <property type="entry name" value="Restrct_endonuc-II-like"/>
</dbReference>
<dbReference type="Proteomes" id="UP000634134">
    <property type="component" value="Unassembled WGS sequence"/>
</dbReference>
<evidence type="ECO:0000313" key="4">
    <source>
        <dbReference type="Proteomes" id="UP000634134"/>
    </source>
</evidence>
<gene>
    <name evidence="3" type="ORF">IEE83_28455</name>
</gene>
<comment type="similarity">
    <text evidence="1 2">Belongs to the UPF0102 family.</text>
</comment>
<reference evidence="4" key="1">
    <citation type="submission" date="2023-07" db="EMBL/GenBank/DDBJ databases">
        <title>Dyadobacter sp. nov 'subterranea' isolated from contaminted grondwater.</title>
        <authorList>
            <person name="Szabo I."/>
            <person name="Al-Omari J."/>
            <person name="Szerdahelyi S.G."/>
            <person name="Rado J."/>
        </authorList>
    </citation>
    <scope>NUCLEOTIDE SEQUENCE [LARGE SCALE GENOMIC DNA]</scope>
    <source>
        <strain evidence="4">UP-52</strain>
    </source>
</reference>
<evidence type="ECO:0000256" key="2">
    <source>
        <dbReference type="HAMAP-Rule" id="MF_00048"/>
    </source>
</evidence>
<comment type="caution">
    <text evidence="3">The sequence shown here is derived from an EMBL/GenBank/DDBJ whole genome shotgun (WGS) entry which is preliminary data.</text>
</comment>
<dbReference type="RefSeq" id="WP_194124837.1">
    <property type="nucleotide sequence ID" value="NZ_JACYGY010000002.1"/>
</dbReference>
<dbReference type="PANTHER" id="PTHR34039:SF1">
    <property type="entry name" value="UPF0102 PROTEIN YRAN"/>
    <property type="match status" value="1"/>
</dbReference>
<organism evidence="3 4">
    <name type="scientific">Dyadobacter subterraneus</name>
    <dbReference type="NCBI Taxonomy" id="2773304"/>
    <lineage>
        <taxon>Bacteria</taxon>
        <taxon>Pseudomonadati</taxon>
        <taxon>Bacteroidota</taxon>
        <taxon>Cytophagia</taxon>
        <taxon>Cytophagales</taxon>
        <taxon>Spirosomataceae</taxon>
        <taxon>Dyadobacter</taxon>
    </lineage>
</organism>
<keyword evidence="4" id="KW-1185">Reference proteome</keyword>
<dbReference type="Gene3D" id="3.40.1350.10">
    <property type="match status" value="1"/>
</dbReference>
<dbReference type="CDD" id="cd20736">
    <property type="entry name" value="PoNe_Nuclease"/>
    <property type="match status" value="1"/>
</dbReference>
<dbReference type="SUPFAM" id="SSF52980">
    <property type="entry name" value="Restriction endonuclease-like"/>
    <property type="match status" value="1"/>
</dbReference>
<dbReference type="Pfam" id="PF02021">
    <property type="entry name" value="UPF0102"/>
    <property type="match status" value="1"/>
</dbReference>
<dbReference type="InterPro" id="IPR011856">
    <property type="entry name" value="tRNA_endonuc-like_dom_sf"/>
</dbReference>
<dbReference type="InterPro" id="IPR003509">
    <property type="entry name" value="UPF0102_YraN-like"/>
</dbReference>
<sequence length="128" mass="14721">MTLFCTKNVRKAIHNTTGSWGETQATTFLEGKGYEIIEKNYRHKHAEIDLIVKKNKTLIFVEVKTRSGTGFGMPEEFVNYTKAKLIMKAAENYIYTKDWHFDIRFDIISILILSSGGINIKHIEDAFS</sequence>
<accession>A0ABR9WK72</accession>
<evidence type="ECO:0000313" key="3">
    <source>
        <dbReference type="EMBL" id="MBE9465827.1"/>
    </source>
</evidence>